<dbReference type="InterPro" id="IPR036398">
    <property type="entry name" value="CA_dom_sf"/>
</dbReference>
<evidence type="ECO:0000256" key="8">
    <source>
        <dbReference type="SAM" id="MobiDB-lite"/>
    </source>
</evidence>
<feature type="region of interest" description="Disordered" evidence="8">
    <location>
        <begin position="470"/>
        <end position="491"/>
    </location>
</feature>
<dbReference type="EC" id="4.2.1.1" evidence="2"/>
<proteinExistence type="inferred from homology"/>
<reference evidence="10 11" key="1">
    <citation type="journal article" date="2021" name="Elife">
        <title>Chloroplast acquisition without the gene transfer in kleptoplastic sea slugs, Plakobranchus ocellatus.</title>
        <authorList>
            <person name="Maeda T."/>
            <person name="Takahashi S."/>
            <person name="Yoshida T."/>
            <person name="Shimamura S."/>
            <person name="Takaki Y."/>
            <person name="Nagai Y."/>
            <person name="Toyoda A."/>
            <person name="Suzuki Y."/>
            <person name="Arimoto A."/>
            <person name="Ishii H."/>
            <person name="Satoh N."/>
            <person name="Nishiyama T."/>
            <person name="Hasebe M."/>
            <person name="Maruyama T."/>
            <person name="Minagawa J."/>
            <person name="Obokata J."/>
            <person name="Shigenobu S."/>
        </authorList>
    </citation>
    <scope>NUCLEOTIDE SEQUENCE [LARGE SCALE GENOMIC DNA]</scope>
</reference>
<keyword evidence="4" id="KW-0862">Zinc</keyword>
<gene>
    <name evidence="10" type="ORF">PoB_000993000</name>
</gene>
<feature type="region of interest" description="Disordered" evidence="8">
    <location>
        <begin position="327"/>
        <end position="365"/>
    </location>
</feature>
<accession>A0AAV3YLR0</accession>
<name>A0AAV3YLR0_9GAST</name>
<keyword evidence="6" id="KW-0456">Lyase</keyword>
<comment type="caution">
    <text evidence="10">The sequence shown here is derived from an EMBL/GenBank/DDBJ whole genome shotgun (WGS) entry which is preliminary data.</text>
</comment>
<sequence>MSCSADDQNRSATSNQDLTDRLYNVTQNQELRFIDKLFGFLADDTNLIIWITPTVKNNISLLKTGTMGRKLVWCTALVFLMGTLLPGEAAKWSYEGKSGPANWHQLFQPCGGKKQSPIDLKAEETMLDPSLKDFALWYDPPRPGSNLTVHNNGHTLQVDLEGDFFVSNGGLEHVYKAAQFHFHWGHKGHHGSEHLMDGKPSPIEMHLVTYDSEKYDNIGKAVAEPEGLAVLGTMFEISKEDNPAFTSIIKAIKFVRDPHDDKRIRLPLDTISIRDILPHDISRYYRYRGSLTTPLCYESVIWTVFEQMQTISEAQLKEFRSLLQLRRHHKHSKPSASGDDKPKTATLGGGEEGAKGRSRRSLSHQEKHYMREVFVELGIKGNHAEEAYLKDQMMMMSDMPVDDMDRNAQDKTADMMGAKKELEHPPIPERVQIVNNFRPVQPLHGRVVYRSFKLRESPAWDSGRVRYRVDDTPDRQAQDSDGPGDGAGSIWDRTAASYWQGRELRRTIGRGQNCGELLAGERRATGRGENCGELLAGDRTAASYWQGRELKRATGRGENCGELLAGDRTAASYWQGRERERTAASYWQGRELRRATGRGENCDELLAGERTAASYWQRTEDVAHY</sequence>
<comment type="catalytic activity">
    <reaction evidence="7">
        <text>hydrogencarbonate + H(+) = CO2 + H2O</text>
        <dbReference type="Rhea" id="RHEA:10748"/>
        <dbReference type="ChEBI" id="CHEBI:15377"/>
        <dbReference type="ChEBI" id="CHEBI:15378"/>
        <dbReference type="ChEBI" id="CHEBI:16526"/>
        <dbReference type="ChEBI" id="CHEBI:17544"/>
        <dbReference type="EC" id="4.2.1.1"/>
    </reaction>
</comment>
<protein>
    <recommendedName>
        <fullName evidence="2">carbonic anhydrase</fullName>
        <ecNumber evidence="2">4.2.1.1</ecNumber>
    </recommendedName>
</protein>
<evidence type="ECO:0000256" key="2">
    <source>
        <dbReference type="ARBA" id="ARBA00012925"/>
    </source>
</evidence>
<dbReference type="PANTHER" id="PTHR18952:SF265">
    <property type="entry name" value="CARBONIC ANHYDRASE"/>
    <property type="match status" value="1"/>
</dbReference>
<evidence type="ECO:0000256" key="6">
    <source>
        <dbReference type="ARBA" id="ARBA00023239"/>
    </source>
</evidence>
<dbReference type="PANTHER" id="PTHR18952">
    <property type="entry name" value="CARBONIC ANHYDRASE"/>
    <property type="match status" value="1"/>
</dbReference>
<evidence type="ECO:0000256" key="4">
    <source>
        <dbReference type="ARBA" id="ARBA00022833"/>
    </source>
</evidence>
<organism evidence="10 11">
    <name type="scientific">Plakobranchus ocellatus</name>
    <dbReference type="NCBI Taxonomy" id="259542"/>
    <lineage>
        <taxon>Eukaryota</taxon>
        <taxon>Metazoa</taxon>
        <taxon>Spiralia</taxon>
        <taxon>Lophotrochozoa</taxon>
        <taxon>Mollusca</taxon>
        <taxon>Gastropoda</taxon>
        <taxon>Heterobranchia</taxon>
        <taxon>Euthyneura</taxon>
        <taxon>Panpulmonata</taxon>
        <taxon>Sacoglossa</taxon>
        <taxon>Placobranchoidea</taxon>
        <taxon>Plakobranchidae</taxon>
        <taxon>Plakobranchus</taxon>
    </lineage>
</organism>
<dbReference type="SUPFAM" id="SSF51069">
    <property type="entry name" value="Carbonic anhydrase"/>
    <property type="match status" value="1"/>
</dbReference>
<dbReference type="Gene3D" id="3.10.200.10">
    <property type="entry name" value="Alpha carbonic anhydrase"/>
    <property type="match status" value="1"/>
</dbReference>
<dbReference type="GO" id="GO:0004089">
    <property type="term" value="F:carbonate dehydratase activity"/>
    <property type="evidence" value="ECO:0007669"/>
    <property type="project" value="UniProtKB-EC"/>
</dbReference>
<dbReference type="CDD" id="cd00326">
    <property type="entry name" value="alpha_CA"/>
    <property type="match status" value="1"/>
</dbReference>
<evidence type="ECO:0000256" key="5">
    <source>
        <dbReference type="ARBA" id="ARBA00023180"/>
    </source>
</evidence>
<dbReference type="EMBL" id="BLXT01001203">
    <property type="protein sequence ID" value="GFN83424.1"/>
    <property type="molecule type" value="Genomic_DNA"/>
</dbReference>
<dbReference type="AlphaFoldDB" id="A0AAV3YLR0"/>
<evidence type="ECO:0000313" key="11">
    <source>
        <dbReference type="Proteomes" id="UP000735302"/>
    </source>
</evidence>
<dbReference type="PROSITE" id="PS51144">
    <property type="entry name" value="ALPHA_CA_2"/>
    <property type="match status" value="1"/>
</dbReference>
<dbReference type="Pfam" id="PF00194">
    <property type="entry name" value="Carb_anhydrase"/>
    <property type="match status" value="1"/>
</dbReference>
<evidence type="ECO:0000259" key="9">
    <source>
        <dbReference type="PROSITE" id="PS51144"/>
    </source>
</evidence>
<dbReference type="SMART" id="SM01057">
    <property type="entry name" value="Carb_anhydrase"/>
    <property type="match status" value="1"/>
</dbReference>
<evidence type="ECO:0000256" key="7">
    <source>
        <dbReference type="ARBA" id="ARBA00048348"/>
    </source>
</evidence>
<feature type="domain" description="Alpha-carbonic anhydrase" evidence="9">
    <location>
        <begin position="90"/>
        <end position="366"/>
    </location>
</feature>
<keyword evidence="3" id="KW-0479">Metal-binding</keyword>
<dbReference type="GO" id="GO:0008270">
    <property type="term" value="F:zinc ion binding"/>
    <property type="evidence" value="ECO:0007669"/>
    <property type="project" value="InterPro"/>
</dbReference>
<keyword evidence="5" id="KW-0325">Glycoprotein</keyword>
<dbReference type="InterPro" id="IPR023561">
    <property type="entry name" value="Carbonic_anhydrase_a-class"/>
</dbReference>
<evidence type="ECO:0000313" key="10">
    <source>
        <dbReference type="EMBL" id="GFN83424.1"/>
    </source>
</evidence>
<dbReference type="InterPro" id="IPR001148">
    <property type="entry name" value="CA_dom"/>
</dbReference>
<keyword evidence="11" id="KW-1185">Reference proteome</keyword>
<dbReference type="FunFam" id="3.10.200.10:FF:000003">
    <property type="entry name" value="Carbonic anhydrase 12"/>
    <property type="match status" value="1"/>
</dbReference>
<dbReference type="Proteomes" id="UP000735302">
    <property type="component" value="Unassembled WGS sequence"/>
</dbReference>
<evidence type="ECO:0000256" key="1">
    <source>
        <dbReference type="ARBA" id="ARBA00010718"/>
    </source>
</evidence>
<evidence type="ECO:0000256" key="3">
    <source>
        <dbReference type="ARBA" id="ARBA00022723"/>
    </source>
</evidence>
<comment type="similarity">
    <text evidence="1">Belongs to the alpha-carbonic anhydrase family.</text>
</comment>